<proteinExistence type="predicted"/>
<keyword evidence="2" id="KW-1185">Reference proteome</keyword>
<name>A0A1G8LHR1_9PSED</name>
<sequence>MTEQKACTLCGAGGHTADQCNWNAPGALESIRLPKHGTTIALDEMLAGYLPDDREDVREIIEAYSDIHARKAVMLFSGAGLAQPSPAPELDPLGLAPHADKFNEAPSETLRPELERPEVVAWQYRVTAGPQTGWSLWHPGKGEEFERSYTVERRELMTLAQHDRIVGVLRAELEGEYAQSREREQDYYRMQAECDAAQSRLSELEGGKVHVEARQCFGCGHYGINDAADELAACHDCDWTGPDPSEDKCPGCQSENCMAAACPQCGARYVLVACEEIAVPVAQAGKAKKWTYASEQETNCAGCGVRKHTPLRVDWMGGYVCLTCIDEKLEALYEALPDAQAGQVPDASDLDKALEAALDEACRKSGNALPTDGPVYTISLNEIMEALRSLASAPQLVGNDHSGDTNEKVRNP</sequence>
<dbReference type="STRING" id="428992.SAMN05216272_111157"/>
<dbReference type="AlphaFoldDB" id="A0A1G8LHR1"/>
<dbReference type="EMBL" id="FNDS01000011">
    <property type="protein sequence ID" value="SDI55145.1"/>
    <property type="molecule type" value="Genomic_DNA"/>
</dbReference>
<reference evidence="2" key="1">
    <citation type="submission" date="2016-10" db="EMBL/GenBank/DDBJ databases">
        <authorList>
            <person name="Varghese N."/>
            <person name="Submissions S."/>
        </authorList>
    </citation>
    <scope>NUCLEOTIDE SEQUENCE [LARGE SCALE GENOMIC DNA]</scope>
    <source>
        <strain evidence="2">CCM 7469</strain>
    </source>
</reference>
<evidence type="ECO:0000313" key="2">
    <source>
        <dbReference type="Proteomes" id="UP000199636"/>
    </source>
</evidence>
<accession>A0A1G8LHR1</accession>
<dbReference type="RefSeq" id="WP_139199110.1">
    <property type="nucleotide sequence ID" value="NZ_FNDS01000011.1"/>
</dbReference>
<dbReference type="OrthoDB" id="10018287at2"/>
<organism evidence="1 2">
    <name type="scientific">Pseudomonas panipatensis</name>
    <dbReference type="NCBI Taxonomy" id="428992"/>
    <lineage>
        <taxon>Bacteria</taxon>
        <taxon>Pseudomonadati</taxon>
        <taxon>Pseudomonadota</taxon>
        <taxon>Gammaproteobacteria</taxon>
        <taxon>Pseudomonadales</taxon>
        <taxon>Pseudomonadaceae</taxon>
        <taxon>Pseudomonas</taxon>
    </lineage>
</organism>
<dbReference type="Proteomes" id="UP000199636">
    <property type="component" value="Unassembled WGS sequence"/>
</dbReference>
<gene>
    <name evidence="1" type="ORF">SAMN05216272_111157</name>
</gene>
<evidence type="ECO:0000313" key="1">
    <source>
        <dbReference type="EMBL" id="SDI55145.1"/>
    </source>
</evidence>
<protein>
    <submittedName>
        <fullName evidence="1">Uncharacterized protein</fullName>
    </submittedName>
</protein>